<dbReference type="PROSITE" id="PS51257">
    <property type="entry name" value="PROKAR_LIPOPROTEIN"/>
    <property type="match status" value="1"/>
</dbReference>
<proteinExistence type="predicted"/>
<dbReference type="AlphaFoldDB" id="A0A399SI52"/>
<reference evidence="3" key="1">
    <citation type="submission" date="2018-08" db="EMBL/GenBank/DDBJ databases">
        <title>Mucilaginibacter sp. MYSH2.</title>
        <authorList>
            <person name="Seo T."/>
        </authorList>
    </citation>
    <scope>NUCLEOTIDE SEQUENCE [LARGE SCALE GENOMIC DNA]</scope>
    <source>
        <strain evidence="3">KIRAN</strain>
    </source>
</reference>
<evidence type="ECO:0000313" key="2">
    <source>
        <dbReference type="EMBL" id="RIJ41782.1"/>
    </source>
</evidence>
<organism evidence="2 3">
    <name type="scientific">Pontibacter oryzae</name>
    <dbReference type="NCBI Taxonomy" id="2304593"/>
    <lineage>
        <taxon>Bacteria</taxon>
        <taxon>Pseudomonadati</taxon>
        <taxon>Bacteroidota</taxon>
        <taxon>Cytophagia</taxon>
        <taxon>Cytophagales</taxon>
        <taxon>Hymenobacteraceae</taxon>
        <taxon>Pontibacter</taxon>
    </lineage>
</organism>
<name>A0A399SI52_9BACT</name>
<evidence type="ECO:0000313" key="3">
    <source>
        <dbReference type="Proteomes" id="UP000266005"/>
    </source>
</evidence>
<comment type="caution">
    <text evidence="2">The sequence shown here is derived from an EMBL/GenBank/DDBJ whole genome shotgun (WGS) entry which is preliminary data.</text>
</comment>
<keyword evidence="3" id="KW-1185">Reference proteome</keyword>
<dbReference type="EMBL" id="QWGE01000002">
    <property type="protein sequence ID" value="RIJ41782.1"/>
    <property type="molecule type" value="Genomic_DNA"/>
</dbReference>
<dbReference type="InterPro" id="IPR025381">
    <property type="entry name" value="DUF4296"/>
</dbReference>
<dbReference type="OrthoDB" id="981921at2"/>
<gene>
    <name evidence="2" type="ORF">D1627_07120</name>
</gene>
<protein>
    <submittedName>
        <fullName evidence="2">DUF4296 domain-containing protein</fullName>
    </submittedName>
</protein>
<dbReference type="Pfam" id="PF14129">
    <property type="entry name" value="DUF4296"/>
    <property type="match status" value="1"/>
</dbReference>
<dbReference type="Proteomes" id="UP000266005">
    <property type="component" value="Unassembled WGS sequence"/>
</dbReference>
<accession>A0A399SI52</accession>
<dbReference type="RefSeq" id="WP_119431528.1">
    <property type="nucleotide sequence ID" value="NZ_QWGE01000002.1"/>
</dbReference>
<sequence>MKKLFCILFCLSLLGCQRQNDKKPDNLIPESKLVPILADIHMTEALIESNVIYPDTALMVFNKEQEEIFEKYGVTSESFKETYRYYLQNLTEMDALYETVVDTLSLRETKIQIREGKKPELEELTAE</sequence>
<evidence type="ECO:0000259" key="1">
    <source>
        <dbReference type="Pfam" id="PF14129"/>
    </source>
</evidence>
<feature type="domain" description="DUF4296" evidence="1">
    <location>
        <begin position="24"/>
        <end position="108"/>
    </location>
</feature>